<evidence type="ECO:0008006" key="3">
    <source>
        <dbReference type="Google" id="ProtNLM"/>
    </source>
</evidence>
<keyword evidence="2" id="KW-1185">Reference proteome</keyword>
<protein>
    <recommendedName>
        <fullName evidence="3">Flp pilus-assembly TadG-like N-terminal domain-containing protein</fullName>
    </recommendedName>
</protein>
<name>A0ABW3VZW1_9ACTN</name>
<gene>
    <name evidence="1" type="ORF">ACFQ3F_06760</name>
</gene>
<dbReference type="Proteomes" id="UP001597229">
    <property type="component" value="Unassembled WGS sequence"/>
</dbReference>
<evidence type="ECO:0000313" key="1">
    <source>
        <dbReference type="EMBL" id="MFD1247483.1"/>
    </source>
</evidence>
<dbReference type="EMBL" id="JBHTLX010000008">
    <property type="protein sequence ID" value="MFD1247483.1"/>
    <property type="molecule type" value="Genomic_DNA"/>
</dbReference>
<reference evidence="2" key="1">
    <citation type="journal article" date="2019" name="Int. J. Syst. Evol. Microbiol.">
        <title>The Global Catalogue of Microorganisms (GCM) 10K type strain sequencing project: providing services to taxonomists for standard genome sequencing and annotation.</title>
        <authorList>
            <consortium name="The Broad Institute Genomics Platform"/>
            <consortium name="The Broad Institute Genome Sequencing Center for Infectious Disease"/>
            <person name="Wu L."/>
            <person name="Ma J."/>
        </authorList>
    </citation>
    <scope>NUCLEOTIDE SEQUENCE [LARGE SCALE GENOMIC DNA]</scope>
    <source>
        <strain evidence="2">CCUG 52478</strain>
    </source>
</reference>
<dbReference type="RefSeq" id="WP_367920750.1">
    <property type="nucleotide sequence ID" value="NZ_BAABAC010000037.1"/>
</dbReference>
<sequence>MRRRRHGNERGSVTLIMIPLLAVFMVSSAFAVDLGYQRAARSDVQALADVVALDLARSIDGRTVAQLQPVLDAQVPISVARNKDVLGSKTPAVSYQLGVIGTGGFQAMTSGVPSAVRVEAKTKVGFAFASFTGADHGDADRTAAAQSSSTACFRLGTFVAAIRSGDSTVLAPLNDLLGVKLDLVSYRGLADADLRLSQLTAVSSIGTPEHLLSQQIRYTDLLNAMIVALTKEGLGSNQVAIDALGKIAQSSTAVNVGMISLAKVLHVSPNDRAALGVDLSVLDIIGSARLANGQYAVGVPNIQAQVPGLGFQFSGSIYLISAAQLACGAPNSVDAKADTAQLNGTVGIDFTNLPSLNLQGIGTLQTPKGTGSIAIVAGNGTGRLVSPPAVRCGTGTLADPSSFGVDVATGLASYKLNVDLTVGGDSKLTDLLQLNGLTSVITNLLGSILTLPSKLTVEVGVSLSIGTSISGSDTTVGVSIPPNDKTPVSTGGTVYLDPASVVATVTSVKIGGKAVTALNTVTGLTNPIVNDLTQAPGGFLKKSLTPLIDNINSSFIGPVARMVGLRLAGADVYGVGVTCGMPRLVG</sequence>
<proteinExistence type="predicted"/>
<accession>A0ABW3VZW1</accession>
<evidence type="ECO:0000313" key="2">
    <source>
        <dbReference type="Proteomes" id="UP001597229"/>
    </source>
</evidence>
<comment type="caution">
    <text evidence="1">The sequence shown here is derived from an EMBL/GenBank/DDBJ whole genome shotgun (WGS) entry which is preliminary data.</text>
</comment>
<organism evidence="1 2">
    <name type="scientific">Nocardioides ginsengisoli</name>
    <dbReference type="NCBI Taxonomy" id="363868"/>
    <lineage>
        <taxon>Bacteria</taxon>
        <taxon>Bacillati</taxon>
        <taxon>Actinomycetota</taxon>
        <taxon>Actinomycetes</taxon>
        <taxon>Propionibacteriales</taxon>
        <taxon>Nocardioidaceae</taxon>
        <taxon>Nocardioides</taxon>
    </lineage>
</organism>